<feature type="chain" id="PRO_5045928783" evidence="8">
    <location>
        <begin position="24"/>
        <end position="554"/>
    </location>
</feature>
<dbReference type="PANTHER" id="PTHR11705:SF143">
    <property type="entry name" value="SLL0236 PROTEIN"/>
    <property type="match status" value="1"/>
</dbReference>
<dbReference type="CDD" id="cd06905">
    <property type="entry name" value="M14-like"/>
    <property type="match status" value="1"/>
</dbReference>
<feature type="domain" description="Peptidase M14" evidence="9">
    <location>
        <begin position="27"/>
        <end position="383"/>
    </location>
</feature>
<dbReference type="SUPFAM" id="SSF53187">
    <property type="entry name" value="Zn-dependent exopeptidases"/>
    <property type="match status" value="1"/>
</dbReference>
<organism evidence="10 11">
    <name type="scientific">Rufibacter roseus</name>
    <dbReference type="NCBI Taxonomy" id="1567108"/>
    <lineage>
        <taxon>Bacteria</taxon>
        <taxon>Pseudomonadati</taxon>
        <taxon>Bacteroidota</taxon>
        <taxon>Cytophagia</taxon>
        <taxon>Cytophagales</taxon>
        <taxon>Hymenobacteraceae</taxon>
        <taxon>Rufibacter</taxon>
    </lineage>
</organism>
<accession>A0ABW2DT25</accession>
<keyword evidence="3" id="KW-0645">Protease</keyword>
<dbReference type="PROSITE" id="PS52035">
    <property type="entry name" value="PEPTIDASE_M14"/>
    <property type="match status" value="1"/>
</dbReference>
<name>A0ABW2DT25_9BACT</name>
<dbReference type="InterPro" id="IPR000834">
    <property type="entry name" value="Peptidase_M14"/>
</dbReference>
<evidence type="ECO:0000256" key="3">
    <source>
        <dbReference type="ARBA" id="ARBA00022670"/>
    </source>
</evidence>
<dbReference type="EMBL" id="JBHSYQ010000016">
    <property type="protein sequence ID" value="MFC6999676.1"/>
    <property type="molecule type" value="Genomic_DNA"/>
</dbReference>
<evidence type="ECO:0000256" key="2">
    <source>
        <dbReference type="ARBA" id="ARBA00005988"/>
    </source>
</evidence>
<dbReference type="SMART" id="SM00631">
    <property type="entry name" value="Zn_pept"/>
    <property type="match status" value="1"/>
</dbReference>
<evidence type="ECO:0000256" key="8">
    <source>
        <dbReference type="SAM" id="SignalP"/>
    </source>
</evidence>
<keyword evidence="6" id="KW-0482">Metalloprotease</keyword>
<dbReference type="RefSeq" id="WP_066620913.1">
    <property type="nucleotide sequence ID" value="NZ_JBHSYQ010000016.1"/>
</dbReference>
<protein>
    <submittedName>
        <fullName evidence="10">M14 family metallopeptidase</fullName>
    </submittedName>
</protein>
<evidence type="ECO:0000256" key="5">
    <source>
        <dbReference type="ARBA" id="ARBA00022833"/>
    </source>
</evidence>
<feature type="signal peptide" evidence="8">
    <location>
        <begin position="1"/>
        <end position="23"/>
    </location>
</feature>
<keyword evidence="8" id="KW-0732">Signal</keyword>
<evidence type="ECO:0000256" key="6">
    <source>
        <dbReference type="ARBA" id="ARBA00023049"/>
    </source>
</evidence>
<evidence type="ECO:0000256" key="7">
    <source>
        <dbReference type="PROSITE-ProRule" id="PRU01379"/>
    </source>
</evidence>
<comment type="similarity">
    <text evidence="2 7">Belongs to the peptidase M14 family.</text>
</comment>
<dbReference type="Gene3D" id="3.40.630.10">
    <property type="entry name" value="Zn peptidases"/>
    <property type="match status" value="1"/>
</dbReference>
<keyword evidence="5" id="KW-0862">Zinc</keyword>
<comment type="caution">
    <text evidence="10">The sequence shown here is derived from an EMBL/GenBank/DDBJ whole genome shotgun (WGS) entry which is preliminary data.</text>
</comment>
<comment type="caution">
    <text evidence="7">Lacks conserved residue(s) required for the propagation of feature annotation.</text>
</comment>
<keyword evidence="4" id="KW-0378">Hydrolase</keyword>
<sequence length="554" mass="61930">MRKSTKAILLGAMLSGLSFNGWAQHRDYPSYSQLTARLMKIGSRYPNLCSVNTIGKTATGKEVWLLTLGRDNAENKPALVIAAGVEATQLATVELSLQMTEQLLQAAMVQDSVRQLLQTKTIYIFPNLNPDATEQYSEKLRWERSGNAQPMDDDRDGRIFEDPFEDLNRDGLITMMRVKDPTGPYRPSKLDPRVMVKADAAKGEKGGYLLLTEGIDNDKDGKWNEDPEGGVVFNKNFSFDFPYFQVGAGEHPMSERETKAFADFLFDAKNVYAVFVLGPTNNLSEPLKFDRSNVSKRIITGLLEKDAAVNSQVSKLYNATTQLKDAPKTQPTGGDVLQWAYFHYGRYSYSTPGWWIPKQPLPKDSTYTSQTYPEEDHEDLNFLRWAKANNVVGTFVNWTPIQHPDFPGQTVEVGGLAPYVKQTPPKHLLEPVTRQHLKFFMAYAELMPRLEIVNIKTEKVTGGLTRITAEVLNNGSLPTHSEIGDRTRWVQKVKVNLRLEKDQTLVSGPKMHLHNAIAGGDKVTVSWLVKGKGYVGVVASSPTAGTQTKEVVLR</sequence>
<comment type="cofactor">
    <cofactor evidence="1">
        <name>Zn(2+)</name>
        <dbReference type="ChEBI" id="CHEBI:29105"/>
    </cofactor>
</comment>
<gene>
    <name evidence="10" type="ORF">ACFQHR_18720</name>
</gene>
<evidence type="ECO:0000313" key="10">
    <source>
        <dbReference type="EMBL" id="MFC6999676.1"/>
    </source>
</evidence>
<dbReference type="Proteomes" id="UP001596405">
    <property type="component" value="Unassembled WGS sequence"/>
</dbReference>
<evidence type="ECO:0000256" key="4">
    <source>
        <dbReference type="ARBA" id="ARBA00022801"/>
    </source>
</evidence>
<keyword evidence="11" id="KW-1185">Reference proteome</keyword>
<reference evidence="11" key="1">
    <citation type="journal article" date="2019" name="Int. J. Syst. Evol. Microbiol.">
        <title>The Global Catalogue of Microorganisms (GCM) 10K type strain sequencing project: providing services to taxonomists for standard genome sequencing and annotation.</title>
        <authorList>
            <consortium name="The Broad Institute Genomics Platform"/>
            <consortium name="The Broad Institute Genome Sequencing Center for Infectious Disease"/>
            <person name="Wu L."/>
            <person name="Ma J."/>
        </authorList>
    </citation>
    <scope>NUCLEOTIDE SEQUENCE [LARGE SCALE GENOMIC DNA]</scope>
    <source>
        <strain evidence="11">CGMCC 4.7393</strain>
    </source>
</reference>
<evidence type="ECO:0000313" key="11">
    <source>
        <dbReference type="Proteomes" id="UP001596405"/>
    </source>
</evidence>
<evidence type="ECO:0000259" key="9">
    <source>
        <dbReference type="PROSITE" id="PS52035"/>
    </source>
</evidence>
<dbReference type="PANTHER" id="PTHR11705">
    <property type="entry name" value="PROTEASE FAMILY M14 CARBOXYPEPTIDASE A,B"/>
    <property type="match status" value="1"/>
</dbReference>
<proteinExistence type="inferred from homology"/>
<dbReference type="Pfam" id="PF00246">
    <property type="entry name" value="Peptidase_M14"/>
    <property type="match status" value="1"/>
</dbReference>
<evidence type="ECO:0000256" key="1">
    <source>
        <dbReference type="ARBA" id="ARBA00001947"/>
    </source>
</evidence>